<evidence type="ECO:0000256" key="4">
    <source>
        <dbReference type="ARBA" id="ARBA00022771"/>
    </source>
</evidence>
<gene>
    <name evidence="9" type="ORF">MN116_006070</name>
</gene>
<dbReference type="Gene3D" id="3.30.1490.490">
    <property type="match status" value="1"/>
</dbReference>
<dbReference type="PANTHER" id="PTHR13100:SF10">
    <property type="entry name" value="CELL GROWTH-REGULATING NUCLEOLAR PROTEIN"/>
    <property type="match status" value="1"/>
</dbReference>
<dbReference type="PANTHER" id="PTHR13100">
    <property type="entry name" value="CELL GROWTH-REGULATING NUCLEOLAR PROTEIN LYAR"/>
    <property type="match status" value="1"/>
</dbReference>
<name>A0AAE1ZBS2_SCHME</name>
<dbReference type="GO" id="GO:0008270">
    <property type="term" value="F:zinc ion binding"/>
    <property type="evidence" value="ECO:0007669"/>
    <property type="project" value="UniProtKB-KW"/>
</dbReference>
<evidence type="ECO:0000259" key="8">
    <source>
        <dbReference type="Pfam" id="PF08790"/>
    </source>
</evidence>
<dbReference type="Gene3D" id="1.10.10.2100">
    <property type="match status" value="1"/>
</dbReference>
<dbReference type="EMBL" id="JALJAT010000004">
    <property type="protein sequence ID" value="KAK4470524.1"/>
    <property type="molecule type" value="Genomic_DNA"/>
</dbReference>
<protein>
    <recommendedName>
        <fullName evidence="8">Zinc finger C2H2 LYAR-type domain-containing protein</fullName>
    </recommendedName>
</protein>
<reference evidence="9" key="1">
    <citation type="submission" date="2022-04" db="EMBL/GenBank/DDBJ databases">
        <authorList>
            <person name="Xu L."/>
            <person name="Lv Z."/>
        </authorList>
    </citation>
    <scope>NUCLEOTIDE SEQUENCE</scope>
    <source>
        <strain evidence="9">LV_2022a</strain>
    </source>
</reference>
<accession>A0AAE1ZBS2</accession>
<dbReference type="Pfam" id="PF08790">
    <property type="entry name" value="zf-LYAR"/>
    <property type="match status" value="1"/>
</dbReference>
<dbReference type="GO" id="GO:0003677">
    <property type="term" value="F:DNA binding"/>
    <property type="evidence" value="ECO:0007669"/>
    <property type="project" value="InterPro"/>
</dbReference>
<dbReference type="InterPro" id="IPR014898">
    <property type="entry name" value="Znf_C2H2_LYAR"/>
</dbReference>
<feature type="region of interest" description="Disordered" evidence="7">
    <location>
        <begin position="147"/>
        <end position="169"/>
    </location>
</feature>
<evidence type="ECO:0000256" key="5">
    <source>
        <dbReference type="ARBA" id="ARBA00022833"/>
    </source>
</evidence>
<evidence type="ECO:0000256" key="3">
    <source>
        <dbReference type="ARBA" id="ARBA00022737"/>
    </source>
</evidence>
<organism evidence="9 10">
    <name type="scientific">Schistosoma mekongi</name>
    <name type="common">Parasitic worm</name>
    <dbReference type="NCBI Taxonomy" id="38744"/>
    <lineage>
        <taxon>Eukaryota</taxon>
        <taxon>Metazoa</taxon>
        <taxon>Spiralia</taxon>
        <taxon>Lophotrochozoa</taxon>
        <taxon>Platyhelminthes</taxon>
        <taxon>Trematoda</taxon>
        <taxon>Digenea</taxon>
        <taxon>Strigeidida</taxon>
        <taxon>Schistosomatoidea</taxon>
        <taxon>Schistosomatidae</taxon>
        <taxon>Schistosoma</taxon>
    </lineage>
</organism>
<feature type="domain" description="Zinc finger C2H2 LYAR-type" evidence="8">
    <location>
        <begin position="31"/>
        <end position="58"/>
    </location>
</feature>
<keyword evidence="5" id="KW-0862">Zinc</keyword>
<dbReference type="InterPro" id="IPR036236">
    <property type="entry name" value="Znf_C2H2_sf"/>
</dbReference>
<evidence type="ECO:0000256" key="2">
    <source>
        <dbReference type="ARBA" id="ARBA00022723"/>
    </source>
</evidence>
<keyword evidence="2" id="KW-0479">Metal-binding</keyword>
<dbReference type="InterPro" id="IPR039999">
    <property type="entry name" value="LYAR"/>
</dbReference>
<dbReference type="GO" id="GO:0006364">
    <property type="term" value="P:rRNA processing"/>
    <property type="evidence" value="ECO:0007669"/>
    <property type="project" value="TreeGrafter"/>
</dbReference>
<comment type="caution">
    <text evidence="9">The sequence shown here is derived from an EMBL/GenBank/DDBJ whole genome shotgun (WGS) entry which is preliminary data.</text>
</comment>
<keyword evidence="10" id="KW-1185">Reference proteome</keyword>
<dbReference type="AlphaFoldDB" id="A0AAE1ZBS2"/>
<dbReference type="SUPFAM" id="SSF57667">
    <property type="entry name" value="beta-beta-alpha zinc fingers"/>
    <property type="match status" value="1"/>
</dbReference>
<proteinExistence type="predicted"/>
<comment type="subcellular location">
    <subcellularLocation>
        <location evidence="1">Nucleus</location>
    </subcellularLocation>
</comment>
<dbReference type="GO" id="GO:0005730">
    <property type="term" value="C:nucleolus"/>
    <property type="evidence" value="ECO:0007669"/>
    <property type="project" value="TreeGrafter"/>
</dbReference>
<evidence type="ECO:0000313" key="10">
    <source>
        <dbReference type="Proteomes" id="UP001292079"/>
    </source>
</evidence>
<keyword evidence="3" id="KW-0677">Repeat</keyword>
<sequence length="361" mass="41339">MVVFVCTQCNVTLKKSGVRNHLQSSRRCFMVSCVDCHKDFDKFSVSSHCVCISEKEKYDKLNYLKSPRDDRNRKQAEWVSKVENAIQNCQSKRLKLFLQNLKGNVNVPKKKKKFENFMRSKYRGIPSEVVEEMWKILEPLKHETASNISSTPTKHFPHESLSGEPEPKKQKLEKKCDFLSFDYVLNILTELGGNALFSDVRRKIYKTYTADINFSQECMTKKEFKAKLLDVIQSSEYFTFSPSNGMVSISSDDLRTKSNSCVNQNANISPSKGVDAHSHQNDKTSDWKSIKRLLISIINDAGGRISLKKLVGKVLLHILSSNDQKETNINKDEVKSKIVDKVSKSHSMKLSDDRKYVELCS</sequence>
<dbReference type="GO" id="GO:0000122">
    <property type="term" value="P:negative regulation of transcription by RNA polymerase II"/>
    <property type="evidence" value="ECO:0007669"/>
    <property type="project" value="TreeGrafter"/>
</dbReference>
<evidence type="ECO:0000256" key="1">
    <source>
        <dbReference type="ARBA" id="ARBA00004123"/>
    </source>
</evidence>
<evidence type="ECO:0000256" key="6">
    <source>
        <dbReference type="ARBA" id="ARBA00023242"/>
    </source>
</evidence>
<keyword evidence="6" id="KW-0539">Nucleus</keyword>
<dbReference type="Proteomes" id="UP001292079">
    <property type="component" value="Unassembled WGS sequence"/>
</dbReference>
<keyword evidence="4" id="KW-0863">Zinc-finger</keyword>
<evidence type="ECO:0000313" key="9">
    <source>
        <dbReference type="EMBL" id="KAK4470524.1"/>
    </source>
</evidence>
<reference evidence="9" key="2">
    <citation type="journal article" date="2023" name="Infect Dis Poverty">
        <title>Chromosome-scale genome of the human blood fluke Schistosoma mekongi and its implications for public health.</title>
        <authorList>
            <person name="Zhou M."/>
            <person name="Xu L."/>
            <person name="Xu D."/>
            <person name="Chen W."/>
            <person name="Khan J."/>
            <person name="Hu Y."/>
            <person name="Huang H."/>
            <person name="Wei H."/>
            <person name="Zhang Y."/>
            <person name="Chusongsang P."/>
            <person name="Tanasarnprasert K."/>
            <person name="Hu X."/>
            <person name="Limpanont Y."/>
            <person name="Lv Z."/>
        </authorList>
    </citation>
    <scope>NUCLEOTIDE SEQUENCE</scope>
    <source>
        <strain evidence="9">LV_2022a</strain>
    </source>
</reference>
<evidence type="ECO:0000256" key="7">
    <source>
        <dbReference type="SAM" id="MobiDB-lite"/>
    </source>
</evidence>